<keyword evidence="6" id="KW-1133">Transmembrane helix</keyword>
<reference evidence="8 9" key="1">
    <citation type="journal article" date="2018" name="Mol. Plant">
        <title>The genome of Artemisia annua provides insight into the evolution of Asteraceae family and artemisinin biosynthesis.</title>
        <authorList>
            <person name="Shen Q."/>
            <person name="Zhang L."/>
            <person name="Liao Z."/>
            <person name="Wang S."/>
            <person name="Yan T."/>
            <person name="Shi P."/>
            <person name="Liu M."/>
            <person name="Fu X."/>
            <person name="Pan Q."/>
            <person name="Wang Y."/>
            <person name="Lv Z."/>
            <person name="Lu X."/>
            <person name="Zhang F."/>
            <person name="Jiang W."/>
            <person name="Ma Y."/>
            <person name="Chen M."/>
            <person name="Hao X."/>
            <person name="Li L."/>
            <person name="Tang Y."/>
            <person name="Lv G."/>
            <person name="Zhou Y."/>
            <person name="Sun X."/>
            <person name="Brodelius P.E."/>
            <person name="Rose J.K.C."/>
            <person name="Tang K."/>
        </authorList>
    </citation>
    <scope>NUCLEOTIDE SEQUENCE [LARGE SCALE GENOMIC DNA]</scope>
    <source>
        <strain evidence="9">cv. Huhao1</strain>
        <tissue evidence="8">Leaf</tissue>
    </source>
</reference>
<dbReference type="EMBL" id="PKPP01016761">
    <property type="protein sequence ID" value="PWA37443.1"/>
    <property type="molecule type" value="Genomic_DNA"/>
</dbReference>
<evidence type="ECO:0000256" key="6">
    <source>
        <dbReference type="SAM" id="Phobius"/>
    </source>
</evidence>
<dbReference type="InterPro" id="IPR040911">
    <property type="entry name" value="Exostosin_GT47"/>
</dbReference>
<keyword evidence="3" id="KW-0808">Transferase</keyword>
<evidence type="ECO:0000256" key="1">
    <source>
        <dbReference type="ARBA" id="ARBA00004323"/>
    </source>
</evidence>
<evidence type="ECO:0000256" key="4">
    <source>
        <dbReference type="ARBA" id="ARBA00022968"/>
    </source>
</evidence>
<keyword evidence="5" id="KW-0333">Golgi apparatus</keyword>
<evidence type="ECO:0000259" key="7">
    <source>
        <dbReference type="Pfam" id="PF03016"/>
    </source>
</evidence>
<dbReference type="AlphaFoldDB" id="A0A2U1KLA3"/>
<proteinExistence type="inferred from homology"/>
<organism evidence="8 9">
    <name type="scientific">Artemisia annua</name>
    <name type="common">Sweet wormwood</name>
    <dbReference type="NCBI Taxonomy" id="35608"/>
    <lineage>
        <taxon>Eukaryota</taxon>
        <taxon>Viridiplantae</taxon>
        <taxon>Streptophyta</taxon>
        <taxon>Embryophyta</taxon>
        <taxon>Tracheophyta</taxon>
        <taxon>Spermatophyta</taxon>
        <taxon>Magnoliopsida</taxon>
        <taxon>eudicotyledons</taxon>
        <taxon>Gunneridae</taxon>
        <taxon>Pentapetalae</taxon>
        <taxon>asterids</taxon>
        <taxon>campanulids</taxon>
        <taxon>Asterales</taxon>
        <taxon>Asteraceae</taxon>
        <taxon>Asteroideae</taxon>
        <taxon>Anthemideae</taxon>
        <taxon>Artemisiinae</taxon>
        <taxon>Artemisia</taxon>
    </lineage>
</organism>
<keyword evidence="6" id="KW-0812">Transmembrane</keyword>
<comment type="subcellular location">
    <subcellularLocation>
        <location evidence="1">Golgi apparatus membrane</location>
        <topology evidence="1">Single-pass type II membrane protein</topology>
    </subcellularLocation>
</comment>
<dbReference type="PANTHER" id="PTHR11062">
    <property type="entry name" value="EXOSTOSIN HEPARAN SULFATE GLYCOSYLTRANSFERASE -RELATED"/>
    <property type="match status" value="1"/>
</dbReference>
<dbReference type="GO" id="GO:0016757">
    <property type="term" value="F:glycosyltransferase activity"/>
    <property type="evidence" value="ECO:0007669"/>
    <property type="project" value="UniProtKB-KW"/>
</dbReference>
<dbReference type="Proteomes" id="UP000245207">
    <property type="component" value="Unassembled WGS sequence"/>
</dbReference>
<evidence type="ECO:0000256" key="3">
    <source>
        <dbReference type="ARBA" id="ARBA00022676"/>
    </source>
</evidence>
<gene>
    <name evidence="8" type="ORF">CTI12_AA590440</name>
</gene>
<protein>
    <submittedName>
        <fullName evidence="8">Exostosin-like protein</fullName>
    </submittedName>
</protein>
<comment type="caution">
    <text evidence="8">The sequence shown here is derived from an EMBL/GenBank/DDBJ whole genome shotgun (WGS) entry which is preliminary data.</text>
</comment>
<name>A0A2U1KLA3_ARTAN</name>
<dbReference type="GO" id="GO:0000139">
    <property type="term" value="C:Golgi membrane"/>
    <property type="evidence" value="ECO:0007669"/>
    <property type="project" value="UniProtKB-SubCell"/>
</dbReference>
<feature type="domain" description="Exostosin GT47" evidence="7">
    <location>
        <begin position="132"/>
        <end position="470"/>
    </location>
</feature>
<dbReference type="PANTHER" id="PTHR11062:SF282">
    <property type="entry name" value="XYLOGLUCAN GALACTOSYLTRANSFERASE GT11-RELATED"/>
    <property type="match status" value="1"/>
</dbReference>
<accession>A0A2U1KLA3</accession>
<dbReference type="OrthoDB" id="1924787at2759"/>
<evidence type="ECO:0000313" key="8">
    <source>
        <dbReference type="EMBL" id="PWA37443.1"/>
    </source>
</evidence>
<dbReference type="Pfam" id="PF03016">
    <property type="entry name" value="Exostosin_GT47"/>
    <property type="match status" value="1"/>
</dbReference>
<keyword evidence="9" id="KW-1185">Reference proteome</keyword>
<dbReference type="InterPro" id="IPR004263">
    <property type="entry name" value="Exostosin"/>
</dbReference>
<keyword evidence="4" id="KW-0735">Signal-anchor</keyword>
<feature type="transmembrane region" description="Helical" evidence="6">
    <location>
        <begin position="12"/>
        <end position="32"/>
    </location>
</feature>
<comment type="similarity">
    <text evidence="2">Belongs to the glycosyltransferase 47 family.</text>
</comment>
<dbReference type="STRING" id="35608.A0A2U1KLA3"/>
<evidence type="ECO:0000313" key="9">
    <source>
        <dbReference type="Proteomes" id="UP000245207"/>
    </source>
</evidence>
<keyword evidence="3" id="KW-0328">Glycosyltransferase</keyword>
<evidence type="ECO:0000256" key="5">
    <source>
        <dbReference type="ARBA" id="ARBA00023034"/>
    </source>
</evidence>
<keyword evidence="6" id="KW-0472">Membrane</keyword>
<sequence length="566" mass="66587">MDQMSRCRVKIWLVLCAFFVSWYFLIHNAKWYTLSSPTTTFRNQETTVEIIDFNTTHSTSDDENKNHGSLDGKIDWLHDVSQLRALEHELEPVLKKFKPKPMNESDERRVNETMIEKLRIRRSKSRFKTKRSCSGRYIYVHNLPSRFNDDILDDCEAFNKWQNMCPYIGNNGLGPNLGNPQKVFSRYGWYLTNQFMLEVIFRSRMTQYECITKNSSEASAIYVPYYAGLDVSRYIFDGTTTSRDALSLDLAQWLREQPEWNTTYGKNHFLVTGRITWDFRRGSDNEEDWGNKLMLLPEFKNMTALTIEKSPWNSNEFAIPYPTYFHPRTDDDIIDWMNKMTRRRRRNLFCFAGAPRPKMEDSIRDKVINQCFKSGRKCRLLQCSDNNSKCYQPLDVMQLFQSSVFCLQPPGDSYTRRSTFDSILAGCIPVFFTPGSAYIQYLWHLPKEFSKYSVLINEEDVKHKNVSIERILSRIPEKKVSQMRNEVIGLIPKIIYADPKAKLEKFRDAFDLSVDGILQRIGNLTSNNTSSYDFDESYSWKYYLFGSVKKHAWDHYFSNSVNEKVK</sequence>
<evidence type="ECO:0000256" key="2">
    <source>
        <dbReference type="ARBA" id="ARBA00010271"/>
    </source>
</evidence>